<dbReference type="SUPFAM" id="SSF46565">
    <property type="entry name" value="Chaperone J-domain"/>
    <property type="match status" value="1"/>
</dbReference>
<dbReference type="InterPro" id="IPR050817">
    <property type="entry name" value="DjlA_DnaK_co-chaperone"/>
</dbReference>
<dbReference type="EMBL" id="JAVRRL010000132">
    <property type="protein sequence ID" value="KAK5107230.1"/>
    <property type="molecule type" value="Genomic_DNA"/>
</dbReference>
<dbReference type="SMART" id="SM00271">
    <property type="entry name" value="DnaJ"/>
    <property type="match status" value="1"/>
</dbReference>
<organism evidence="3 4">
    <name type="scientific">Meristemomyces frigidus</name>
    <dbReference type="NCBI Taxonomy" id="1508187"/>
    <lineage>
        <taxon>Eukaryota</taxon>
        <taxon>Fungi</taxon>
        <taxon>Dikarya</taxon>
        <taxon>Ascomycota</taxon>
        <taxon>Pezizomycotina</taxon>
        <taxon>Dothideomycetes</taxon>
        <taxon>Dothideomycetidae</taxon>
        <taxon>Mycosphaerellales</taxon>
        <taxon>Teratosphaeriaceae</taxon>
        <taxon>Meristemomyces</taxon>
    </lineage>
</organism>
<sequence>MPDSAYQLLGVSRNATDHDIRKAYKKRCLEVHPDRVVTDDQREKERVTDSFKRINEANAVLSDPIRRKEYDAGGEMVFRMSLDEARDACDLSYKDERVLDEEAHELVRHWIDPVTMSNPPKESLRTAFDGYQHTLEKLFNDASLMMSVTDSKGNTSFDNIVQYCSKHFGKKNADILRAWDLQDQLTPFIDGEYYDKNGELTKKAESVRFVVPGQHIRDLHLGVKEEFCKILRNEHPKQIVKFLNRTHGREYQALVKRFQLLLPHLVPEYDWKVIEEIIQSLRKLDPSEKKLWKRWAPQRVKYDLLAKEVGFPKDFENLVDEILAPDLERPPGTQSKFNQAATSSKRYQTTVVDESMEGPRLDQSAIYPALGASTASTISSTATSDQAMPDASYNDVDIVGASNTIDPGPPVSRELGELQDAAVDSITVHDWKRAPYTVFGWRTYGRCDQLFLEPHNTHSTSVKILRVESALPYRGSLPAIKSLQHLNLNNRQLSAEDLQKHDLGDLNIVAFAQKTPSSAPESGYARDTPSYFVALLEGRAGIATKSEMTRAYGQPAVGRMLDSIRKSSPGLVKMRPMQKQLALRYAAMEDSASDSDSDTESSGQPLLRPTVRRKYAKLGSDYRASVARPPLMLGGGDGDEQIDDNGDSVAEALYLIENLSVDDRSRLYTSIATLSGKAGKQMLSAALYKMREDGAREDGAGEPGLEAGIDTVNHHIMSDIARSNTVKYT</sequence>
<dbReference type="PROSITE" id="PS00636">
    <property type="entry name" value="DNAJ_1"/>
    <property type="match status" value="1"/>
</dbReference>
<dbReference type="InterPro" id="IPR018253">
    <property type="entry name" value="DnaJ_domain_CS"/>
</dbReference>
<proteinExistence type="predicted"/>
<dbReference type="InterPro" id="IPR001623">
    <property type="entry name" value="DnaJ_domain"/>
</dbReference>
<dbReference type="InterPro" id="IPR036869">
    <property type="entry name" value="J_dom_sf"/>
</dbReference>
<protein>
    <recommendedName>
        <fullName evidence="2">J domain-containing protein</fullName>
    </recommendedName>
</protein>
<gene>
    <name evidence="3" type="ORF">LTR62_001610</name>
</gene>
<dbReference type="PROSITE" id="PS50076">
    <property type="entry name" value="DNAJ_2"/>
    <property type="match status" value="1"/>
</dbReference>
<evidence type="ECO:0000313" key="3">
    <source>
        <dbReference type="EMBL" id="KAK5107230.1"/>
    </source>
</evidence>
<dbReference type="AlphaFoldDB" id="A0AAN7T8Y2"/>
<dbReference type="CDD" id="cd06257">
    <property type="entry name" value="DnaJ"/>
    <property type="match status" value="1"/>
</dbReference>
<evidence type="ECO:0000259" key="2">
    <source>
        <dbReference type="PROSITE" id="PS50076"/>
    </source>
</evidence>
<dbReference type="Proteomes" id="UP001310890">
    <property type="component" value="Unassembled WGS sequence"/>
</dbReference>
<feature type="region of interest" description="Disordered" evidence="1">
    <location>
        <begin position="586"/>
        <end position="610"/>
    </location>
</feature>
<feature type="region of interest" description="Disordered" evidence="1">
    <location>
        <begin position="326"/>
        <end position="354"/>
    </location>
</feature>
<name>A0AAN7T8Y2_9PEZI</name>
<dbReference type="PANTHER" id="PTHR24074">
    <property type="entry name" value="CO-CHAPERONE PROTEIN DJLA"/>
    <property type="match status" value="1"/>
</dbReference>
<evidence type="ECO:0000256" key="1">
    <source>
        <dbReference type="SAM" id="MobiDB-lite"/>
    </source>
</evidence>
<dbReference type="PRINTS" id="PR00625">
    <property type="entry name" value="JDOMAIN"/>
</dbReference>
<dbReference type="Pfam" id="PF00226">
    <property type="entry name" value="DnaJ"/>
    <property type="match status" value="1"/>
</dbReference>
<feature type="compositionally biased region" description="Polar residues" evidence="1">
    <location>
        <begin position="332"/>
        <end position="352"/>
    </location>
</feature>
<reference evidence="3" key="1">
    <citation type="submission" date="2023-08" db="EMBL/GenBank/DDBJ databases">
        <title>Black Yeasts Isolated from many extreme environments.</title>
        <authorList>
            <person name="Coleine C."/>
            <person name="Stajich J.E."/>
            <person name="Selbmann L."/>
        </authorList>
    </citation>
    <scope>NUCLEOTIDE SEQUENCE</scope>
    <source>
        <strain evidence="3">CCFEE 5401</strain>
    </source>
</reference>
<feature type="domain" description="J" evidence="2">
    <location>
        <begin position="4"/>
        <end position="74"/>
    </location>
</feature>
<dbReference type="Gene3D" id="1.10.287.110">
    <property type="entry name" value="DnaJ domain"/>
    <property type="match status" value="1"/>
</dbReference>
<accession>A0AAN7T8Y2</accession>
<comment type="caution">
    <text evidence="3">The sequence shown here is derived from an EMBL/GenBank/DDBJ whole genome shotgun (WGS) entry which is preliminary data.</text>
</comment>
<evidence type="ECO:0000313" key="4">
    <source>
        <dbReference type="Proteomes" id="UP001310890"/>
    </source>
</evidence>